<name>A0AAN6ZZB3_9PEZI</name>
<evidence type="ECO:0000313" key="1">
    <source>
        <dbReference type="EMBL" id="KAK4155738.1"/>
    </source>
</evidence>
<comment type="caution">
    <text evidence="1">The sequence shown here is derived from an EMBL/GenBank/DDBJ whole genome shotgun (WGS) entry which is preliminary data.</text>
</comment>
<protein>
    <submittedName>
        <fullName evidence="1">Uncharacterized protein</fullName>
    </submittedName>
</protein>
<dbReference type="AlphaFoldDB" id="A0AAN6ZZB3"/>
<evidence type="ECO:0000313" key="2">
    <source>
        <dbReference type="Proteomes" id="UP001302745"/>
    </source>
</evidence>
<reference evidence="1" key="1">
    <citation type="journal article" date="2023" name="Mol. Phylogenet. Evol.">
        <title>Genome-scale phylogeny and comparative genomics of the fungal order Sordariales.</title>
        <authorList>
            <person name="Hensen N."/>
            <person name="Bonometti L."/>
            <person name="Westerberg I."/>
            <person name="Brannstrom I.O."/>
            <person name="Guillou S."/>
            <person name="Cros-Aarteil S."/>
            <person name="Calhoun S."/>
            <person name="Haridas S."/>
            <person name="Kuo A."/>
            <person name="Mondo S."/>
            <person name="Pangilinan J."/>
            <person name="Riley R."/>
            <person name="LaButti K."/>
            <person name="Andreopoulos B."/>
            <person name="Lipzen A."/>
            <person name="Chen C."/>
            <person name="Yan M."/>
            <person name="Daum C."/>
            <person name="Ng V."/>
            <person name="Clum A."/>
            <person name="Steindorff A."/>
            <person name="Ohm R.A."/>
            <person name="Martin F."/>
            <person name="Silar P."/>
            <person name="Natvig D.O."/>
            <person name="Lalanne C."/>
            <person name="Gautier V."/>
            <person name="Ament-Velasquez S.L."/>
            <person name="Kruys A."/>
            <person name="Hutchinson M.I."/>
            <person name="Powell A.J."/>
            <person name="Barry K."/>
            <person name="Miller A.N."/>
            <person name="Grigoriev I.V."/>
            <person name="Debuchy R."/>
            <person name="Gladieux P."/>
            <person name="Hiltunen Thoren M."/>
            <person name="Johannesson H."/>
        </authorList>
    </citation>
    <scope>NUCLEOTIDE SEQUENCE</scope>
    <source>
        <strain evidence="1">CBS 538.74</strain>
    </source>
</reference>
<accession>A0AAN6ZZB3</accession>
<dbReference type="EMBL" id="MU856881">
    <property type="protein sequence ID" value="KAK4155738.1"/>
    <property type="molecule type" value="Genomic_DNA"/>
</dbReference>
<dbReference type="Proteomes" id="UP001302745">
    <property type="component" value="Unassembled WGS sequence"/>
</dbReference>
<sequence>MCTGQFVRFFCPQAIQRNPLCPYYNPDLDGNGVRHYGSMWVPAMFVRCGNHRGDCLECPALHDTPGNIEQQDACALECVHCGERLRREREEAEAGRVVMEENCESVYEGEDSKEMDGDSDVEMGGDHEEVMGAAEMREPVMGAAEMQGPVMGAAEMGGGTIMDAAVDWTWEQPVMGPAPTRESLMANVAIFRALMGAEAMRGPVMGAQEISDTLREGSEEEGEEKKTEICGCEYCKRMAETQH</sequence>
<reference evidence="1" key="2">
    <citation type="submission" date="2023-05" db="EMBL/GenBank/DDBJ databases">
        <authorList>
            <consortium name="Lawrence Berkeley National Laboratory"/>
            <person name="Steindorff A."/>
            <person name="Hensen N."/>
            <person name="Bonometti L."/>
            <person name="Westerberg I."/>
            <person name="Brannstrom I.O."/>
            <person name="Guillou S."/>
            <person name="Cros-Aarteil S."/>
            <person name="Calhoun S."/>
            <person name="Haridas S."/>
            <person name="Kuo A."/>
            <person name="Mondo S."/>
            <person name="Pangilinan J."/>
            <person name="Riley R."/>
            <person name="Labutti K."/>
            <person name="Andreopoulos B."/>
            <person name="Lipzen A."/>
            <person name="Chen C."/>
            <person name="Yanf M."/>
            <person name="Daum C."/>
            <person name="Ng V."/>
            <person name="Clum A."/>
            <person name="Ohm R."/>
            <person name="Martin F."/>
            <person name="Silar P."/>
            <person name="Natvig D."/>
            <person name="Lalanne C."/>
            <person name="Gautier V."/>
            <person name="Ament-Velasquez S.L."/>
            <person name="Kruys A."/>
            <person name="Hutchinson M.I."/>
            <person name="Powell A.J."/>
            <person name="Barry K."/>
            <person name="Miller A.N."/>
            <person name="Grigoriev I.V."/>
            <person name="Debuchy R."/>
            <person name="Gladieux P."/>
            <person name="Thoren M.H."/>
            <person name="Johannesson H."/>
        </authorList>
    </citation>
    <scope>NUCLEOTIDE SEQUENCE</scope>
    <source>
        <strain evidence="1">CBS 538.74</strain>
    </source>
</reference>
<keyword evidence="2" id="KW-1185">Reference proteome</keyword>
<organism evidence="1 2">
    <name type="scientific">Chaetomidium leptoderma</name>
    <dbReference type="NCBI Taxonomy" id="669021"/>
    <lineage>
        <taxon>Eukaryota</taxon>
        <taxon>Fungi</taxon>
        <taxon>Dikarya</taxon>
        <taxon>Ascomycota</taxon>
        <taxon>Pezizomycotina</taxon>
        <taxon>Sordariomycetes</taxon>
        <taxon>Sordariomycetidae</taxon>
        <taxon>Sordariales</taxon>
        <taxon>Chaetomiaceae</taxon>
        <taxon>Chaetomidium</taxon>
    </lineage>
</organism>
<proteinExistence type="predicted"/>
<gene>
    <name evidence="1" type="ORF">C8A00DRAFT_31398</name>
</gene>